<dbReference type="InterPro" id="IPR008878">
    <property type="entry name" value="Transposase_IS66_Orf2"/>
</dbReference>
<sequence>MPEPVIVPTAGVRIVIATKPVDFRKGHDGLAAVVQNELGLDPHSGVIVVFRPKRADRVKILTWDGTGLVLAYKRLEDGRFAWPAIHDGVMRLSRAQFEALFEGLDWRRVWGTRVRRPAAAE</sequence>
<accession>A0ABQ6LUA2</accession>
<dbReference type="EMBL" id="BSYI01000118">
    <property type="protein sequence ID" value="GMG85673.1"/>
    <property type="molecule type" value="Genomic_DNA"/>
</dbReference>
<reference evidence="1 2" key="1">
    <citation type="submission" date="2023-04" db="EMBL/GenBank/DDBJ databases">
        <title>Marinoamorphus aggregata gen. nov., sp. Nov., isolate from tissue of brittle star Ophioplocus japonicus.</title>
        <authorList>
            <person name="Kawano K."/>
            <person name="Sawayama S."/>
            <person name="Nakagawa S."/>
        </authorList>
    </citation>
    <scope>NUCLEOTIDE SEQUENCE [LARGE SCALE GENOMIC DNA]</scope>
    <source>
        <strain evidence="1 2">NKW23</strain>
    </source>
</reference>
<name>A0ABQ6LUA2_9RHOB</name>
<dbReference type="PANTHER" id="PTHR36455:SF1">
    <property type="entry name" value="BLR8292 PROTEIN"/>
    <property type="match status" value="1"/>
</dbReference>
<dbReference type="Pfam" id="PF05717">
    <property type="entry name" value="TnpB_IS66"/>
    <property type="match status" value="1"/>
</dbReference>
<evidence type="ECO:0000313" key="2">
    <source>
        <dbReference type="Proteomes" id="UP001239909"/>
    </source>
</evidence>
<protein>
    <submittedName>
        <fullName evidence="1">IS66 family insertion sequence element accessory protein TnpB</fullName>
    </submittedName>
</protein>
<comment type="caution">
    <text evidence="1">The sequence shown here is derived from an EMBL/GenBank/DDBJ whole genome shotgun (WGS) entry which is preliminary data.</text>
</comment>
<keyword evidence="2" id="KW-1185">Reference proteome</keyword>
<organism evidence="1 2">
    <name type="scientific">Paralimibaculum aggregatum</name>
    <dbReference type="NCBI Taxonomy" id="3036245"/>
    <lineage>
        <taxon>Bacteria</taxon>
        <taxon>Pseudomonadati</taxon>
        <taxon>Pseudomonadota</taxon>
        <taxon>Alphaproteobacteria</taxon>
        <taxon>Rhodobacterales</taxon>
        <taxon>Paracoccaceae</taxon>
        <taxon>Paralimibaculum</taxon>
    </lineage>
</organism>
<dbReference type="NCBIfam" id="NF033819">
    <property type="entry name" value="IS66_TnpB"/>
    <property type="match status" value="1"/>
</dbReference>
<evidence type="ECO:0000313" key="1">
    <source>
        <dbReference type="EMBL" id="GMG85673.1"/>
    </source>
</evidence>
<dbReference type="Proteomes" id="UP001239909">
    <property type="component" value="Unassembled WGS sequence"/>
</dbReference>
<proteinExistence type="predicted"/>
<dbReference type="PANTHER" id="PTHR36455">
    <property type="match status" value="1"/>
</dbReference>
<gene>
    <name evidence="1" type="primary">tnpB</name>
    <name evidence="1" type="ORF">LNKW23_49020</name>
</gene>
<dbReference type="RefSeq" id="WP_285675136.1">
    <property type="nucleotide sequence ID" value="NZ_BSYI01000118.1"/>
</dbReference>